<dbReference type="EMBL" id="JBHTHM010000009">
    <property type="protein sequence ID" value="MFD0782484.1"/>
    <property type="molecule type" value="Genomic_DNA"/>
</dbReference>
<keyword evidence="2" id="KW-1185">Reference proteome</keyword>
<gene>
    <name evidence="1" type="ORF">ACFQZ8_00875</name>
</gene>
<reference evidence="2" key="1">
    <citation type="journal article" date="2019" name="Int. J. Syst. Evol. Microbiol.">
        <title>The Global Catalogue of Microorganisms (GCM) 10K type strain sequencing project: providing services to taxonomists for standard genome sequencing and annotation.</title>
        <authorList>
            <consortium name="The Broad Institute Genomics Platform"/>
            <consortium name="The Broad Institute Genome Sequencing Center for Infectious Disease"/>
            <person name="Wu L."/>
            <person name="Ma J."/>
        </authorList>
    </citation>
    <scope>NUCLEOTIDE SEQUENCE [LARGE SCALE GENOMIC DNA]</scope>
    <source>
        <strain evidence="2">JCM 32148</strain>
    </source>
</reference>
<dbReference type="Proteomes" id="UP001597053">
    <property type="component" value="Unassembled WGS sequence"/>
</dbReference>
<sequence>MRVGRVRLGVVFANPLTEHQRTVLGEMFSRTVLSGDDLFKRDG</sequence>
<evidence type="ECO:0000313" key="1">
    <source>
        <dbReference type="EMBL" id="MFD0782484.1"/>
    </source>
</evidence>
<evidence type="ECO:0000313" key="2">
    <source>
        <dbReference type="Proteomes" id="UP001597053"/>
    </source>
</evidence>
<organism evidence="1 2">
    <name type="scientific">Micromonospora azadirachtae</name>
    <dbReference type="NCBI Taxonomy" id="1970735"/>
    <lineage>
        <taxon>Bacteria</taxon>
        <taxon>Bacillati</taxon>
        <taxon>Actinomycetota</taxon>
        <taxon>Actinomycetes</taxon>
        <taxon>Micromonosporales</taxon>
        <taxon>Micromonosporaceae</taxon>
        <taxon>Micromonospora</taxon>
    </lineage>
</organism>
<name>A0ABW2ZVQ7_9ACTN</name>
<proteinExistence type="predicted"/>
<protein>
    <submittedName>
        <fullName evidence="1">Uncharacterized protein</fullName>
    </submittedName>
</protein>
<comment type="caution">
    <text evidence="1">The sequence shown here is derived from an EMBL/GenBank/DDBJ whole genome shotgun (WGS) entry which is preliminary data.</text>
</comment>
<accession>A0ABW2ZVQ7</accession>